<evidence type="ECO:0008006" key="3">
    <source>
        <dbReference type="Google" id="ProtNLM"/>
    </source>
</evidence>
<protein>
    <recommendedName>
        <fullName evidence="3">NYN domain-containing protein</fullName>
    </recommendedName>
</protein>
<comment type="caution">
    <text evidence="1">The sequence shown here is derived from an EMBL/GenBank/DDBJ whole genome shotgun (WGS) entry which is preliminary data.</text>
</comment>
<dbReference type="EMBL" id="BOSE01000016">
    <property type="protein sequence ID" value="GIP19503.1"/>
    <property type="molecule type" value="Genomic_DNA"/>
</dbReference>
<dbReference type="Pfam" id="PF05991">
    <property type="entry name" value="NYN_YacP"/>
    <property type="match status" value="1"/>
</dbReference>
<organism evidence="1 2">
    <name type="scientific">Paenibacillus montaniterrae</name>
    <dbReference type="NCBI Taxonomy" id="429341"/>
    <lineage>
        <taxon>Bacteria</taxon>
        <taxon>Bacillati</taxon>
        <taxon>Bacillota</taxon>
        <taxon>Bacilli</taxon>
        <taxon>Bacillales</taxon>
        <taxon>Paenibacillaceae</taxon>
        <taxon>Paenibacillus</taxon>
    </lineage>
</organism>
<name>A0A919YZC8_9BACL</name>
<evidence type="ECO:0000313" key="2">
    <source>
        <dbReference type="Proteomes" id="UP000683139"/>
    </source>
</evidence>
<dbReference type="RefSeq" id="WP_213520314.1">
    <property type="nucleotide sequence ID" value="NZ_BOSE01000016.1"/>
</dbReference>
<keyword evidence="2" id="KW-1185">Reference proteome</keyword>
<dbReference type="CDD" id="cd10912">
    <property type="entry name" value="PIN_YacP-like"/>
    <property type="match status" value="1"/>
</dbReference>
<dbReference type="PANTHER" id="PTHR34547">
    <property type="entry name" value="YACP-LIKE NYN DOMAIN PROTEIN"/>
    <property type="match status" value="1"/>
</dbReference>
<dbReference type="Proteomes" id="UP000683139">
    <property type="component" value="Unassembled WGS sequence"/>
</dbReference>
<accession>A0A919YZC8</accession>
<gene>
    <name evidence="1" type="ORF">J40TS1_51450</name>
</gene>
<dbReference type="PANTHER" id="PTHR34547:SF1">
    <property type="entry name" value="YACP-LIKE NYN DOMAIN PROTEIN"/>
    <property type="match status" value="1"/>
</dbReference>
<evidence type="ECO:0000313" key="1">
    <source>
        <dbReference type="EMBL" id="GIP19503.1"/>
    </source>
</evidence>
<reference evidence="1" key="1">
    <citation type="submission" date="2021-03" db="EMBL/GenBank/DDBJ databases">
        <title>Antimicrobial resistance genes in bacteria isolated from Japanese honey, and their potential for conferring macrolide and lincosamide resistance in the American foulbrood pathogen Paenibacillus larvae.</title>
        <authorList>
            <person name="Okamoto M."/>
            <person name="Kumagai M."/>
            <person name="Kanamori H."/>
            <person name="Takamatsu D."/>
        </authorList>
    </citation>
    <scope>NUCLEOTIDE SEQUENCE</scope>
    <source>
        <strain evidence="1">J40TS1</strain>
    </source>
</reference>
<dbReference type="InterPro" id="IPR010298">
    <property type="entry name" value="YacP-like"/>
</dbReference>
<dbReference type="AlphaFoldDB" id="A0A919YZC8"/>
<sequence>MFNRRNDVLLVDGYNMIGAWPELNRLKDHSLEDARDQLLDMLADFQGFSGMKVFVVFDAHQMPGAGATYRQHKLTVVYTREKETADECIERICSEWISRRRNVYVATSDMTEQHVIFGKGALRMSARELLIEIKENHKAIKHTIATPSVKKRHSIDARINDEVWQKLEKLRRGEQDKKQKDSKKT</sequence>
<proteinExistence type="predicted"/>